<dbReference type="InterPro" id="IPR029002">
    <property type="entry name" value="PLPC/GPLD1"/>
</dbReference>
<accession>A0A1M6E7E2</accession>
<sequence>MADFLMHILLSDDVLEKIESRRVLEGIQRYRTLYRLGAQGPDPLFFYEFISGGKRSPLRELGHTMHKKHTGAFLKMGFSRLQKVSWEQEWLELAAYLSGFICHFTLDRLIHPYVYWAAENWIWSVDGRLVSTTHQAVEMALDVLFWKERRMSSACKVKTRKYVDIGRQWPKSVRDFLLEAFASLYGVRADEKSLNRVLSDFYRGHDLLYDPRGWKKELVGWLDAFTGGGIKPPKVPYPALLDETVDWANRKRRTWTHPFKAGEAHRESVDEILSKASFEAANHINGVFAGILKGEPIDGLFPDLSYDTGLPCDGP</sequence>
<dbReference type="Proteomes" id="UP000324781">
    <property type="component" value="Unassembled WGS sequence"/>
</dbReference>
<evidence type="ECO:0000259" key="1">
    <source>
        <dbReference type="Pfam" id="PF00882"/>
    </source>
</evidence>
<reference evidence="2 3" key="1">
    <citation type="submission" date="2016-11" db="EMBL/GenBank/DDBJ databases">
        <authorList>
            <person name="Varghese N."/>
            <person name="Submissions S."/>
        </authorList>
    </citation>
    <scope>NUCLEOTIDE SEQUENCE [LARGE SCALE GENOMIC DNA]</scope>
    <source>
        <strain evidence="2 3">DSM 19027</strain>
    </source>
</reference>
<gene>
    <name evidence="2" type="ORF">SAMN05444373_10114</name>
</gene>
<proteinExistence type="predicted"/>
<organism evidence="2 3">
    <name type="scientific">Thermoclostridium caenicola</name>
    <dbReference type="NCBI Taxonomy" id="659425"/>
    <lineage>
        <taxon>Bacteria</taxon>
        <taxon>Bacillati</taxon>
        <taxon>Bacillota</taxon>
        <taxon>Clostridia</taxon>
        <taxon>Eubacteriales</taxon>
        <taxon>Oscillospiraceae</taxon>
        <taxon>Thermoclostridium</taxon>
    </lineage>
</organism>
<feature type="domain" description="Phospholipase C/D" evidence="1">
    <location>
        <begin position="6"/>
        <end position="176"/>
    </location>
</feature>
<dbReference type="AlphaFoldDB" id="A0A1M6E7E2"/>
<name>A0A1M6E7E2_9FIRM</name>
<dbReference type="EMBL" id="FQZP01000011">
    <property type="protein sequence ID" value="SHI81392.1"/>
    <property type="molecule type" value="Genomic_DNA"/>
</dbReference>
<dbReference type="Pfam" id="PF00882">
    <property type="entry name" value="Zn_dep_PLPC"/>
    <property type="match status" value="1"/>
</dbReference>
<keyword evidence="3" id="KW-1185">Reference proteome</keyword>
<dbReference type="RefSeq" id="WP_149678214.1">
    <property type="nucleotide sequence ID" value="NZ_FQZP01000011.1"/>
</dbReference>
<protein>
    <submittedName>
        <fullName evidence="2">Zinc dependent phospholipase C</fullName>
    </submittedName>
</protein>
<dbReference type="OrthoDB" id="9810528at2"/>
<evidence type="ECO:0000313" key="2">
    <source>
        <dbReference type="EMBL" id="SHI81392.1"/>
    </source>
</evidence>
<evidence type="ECO:0000313" key="3">
    <source>
        <dbReference type="Proteomes" id="UP000324781"/>
    </source>
</evidence>